<dbReference type="EMBL" id="BMNQ01000004">
    <property type="protein sequence ID" value="GGJ85934.1"/>
    <property type="molecule type" value="Genomic_DNA"/>
</dbReference>
<feature type="domain" description="Siphovirus-type tail component RIFT-related" evidence="1">
    <location>
        <begin position="17"/>
        <end position="157"/>
    </location>
</feature>
<name>A0A917PNX5_9BACI</name>
<accession>A0A917PNX5</accession>
<dbReference type="Proteomes" id="UP000658382">
    <property type="component" value="Unassembled WGS sequence"/>
</dbReference>
<evidence type="ECO:0000259" key="1">
    <source>
        <dbReference type="Pfam" id="PF05709"/>
    </source>
</evidence>
<organism evidence="2 3">
    <name type="scientific">Lentibacillus kapialis</name>
    <dbReference type="NCBI Taxonomy" id="340214"/>
    <lineage>
        <taxon>Bacteria</taxon>
        <taxon>Bacillati</taxon>
        <taxon>Bacillota</taxon>
        <taxon>Bacilli</taxon>
        <taxon>Bacillales</taxon>
        <taxon>Bacillaceae</taxon>
        <taxon>Lentibacillus</taxon>
    </lineage>
</organism>
<evidence type="ECO:0000313" key="2">
    <source>
        <dbReference type="EMBL" id="GGJ85934.1"/>
    </source>
</evidence>
<dbReference type="Pfam" id="PF05709">
    <property type="entry name" value="Sipho_tail"/>
    <property type="match status" value="1"/>
</dbReference>
<dbReference type="RefSeq" id="WP_188631539.1">
    <property type="nucleotide sequence ID" value="NZ_BMNQ01000004.1"/>
</dbReference>
<protein>
    <recommendedName>
        <fullName evidence="1">Siphovirus-type tail component RIFT-related domain-containing protein</fullName>
    </recommendedName>
</protein>
<keyword evidence="3" id="KW-1185">Reference proteome</keyword>
<dbReference type="InterPro" id="IPR008841">
    <property type="entry name" value="Siphovirus-type_tail_N"/>
</dbReference>
<reference evidence="2" key="1">
    <citation type="journal article" date="2014" name="Int. J. Syst. Evol. Microbiol.">
        <title>Complete genome sequence of Corynebacterium casei LMG S-19264T (=DSM 44701T), isolated from a smear-ripened cheese.</title>
        <authorList>
            <consortium name="US DOE Joint Genome Institute (JGI-PGF)"/>
            <person name="Walter F."/>
            <person name="Albersmeier A."/>
            <person name="Kalinowski J."/>
            <person name="Ruckert C."/>
        </authorList>
    </citation>
    <scope>NUCLEOTIDE SEQUENCE</scope>
    <source>
        <strain evidence="2">JCM 12580</strain>
    </source>
</reference>
<comment type="caution">
    <text evidence="2">The sequence shown here is derived from an EMBL/GenBank/DDBJ whole genome shotgun (WGS) entry which is preliminary data.</text>
</comment>
<gene>
    <name evidence="2" type="ORF">GCM10007063_05510</name>
</gene>
<proteinExistence type="predicted"/>
<dbReference type="AlphaFoldDB" id="A0A917PNX5"/>
<reference evidence="2" key="2">
    <citation type="submission" date="2020-09" db="EMBL/GenBank/DDBJ databases">
        <authorList>
            <person name="Sun Q."/>
            <person name="Ohkuma M."/>
        </authorList>
    </citation>
    <scope>NUCLEOTIDE SEQUENCE</scope>
    <source>
        <strain evidence="2">JCM 12580</strain>
    </source>
</reference>
<evidence type="ECO:0000313" key="3">
    <source>
        <dbReference type="Proteomes" id="UP000658382"/>
    </source>
</evidence>
<sequence>MDAEITKSDGTSFLLSDFNIEIDDFRVGSITIDSQYGTVEGRAGRVDYGATHGTRTITLPFHIRADDLLDYPLLRDKLYELVLDTDSFFIRELRRPKPMQYDFVDINESAVDGVGDRIISQDSHNVYVGGKRYLVRVSGSFDIEQTLTMGEGEMSLETTELPYAESIGTTQDIHQNGIDANDELWGFGMGLITDPNSLIYTHTGTSFRIYNAGNVAIHPFKQDLKITISEIAENESNNLFDGTYHDWYIYNYGSGSETTAYLRRNYQGAEHTLMVPVTPGETYTIKVHDTENSNHFTVATAPTVPEFDNAGIFDMGRPIHVQGKYTIPEREYTLTIPEGDHYLYAMIAQDQTPPTMVQVESGDEATPYEPYPGDDVSSMELKNVTNGTTFSVSDYELKRPDRIVMDGPNITKNGLQYLRKTNRQYIELDPGWNEFEISEGFAKFEFDFRFYYL</sequence>